<sequence length="289" mass="31300">MSLLDPAFARELEALRRKLRVRARSGAGGDHLGRRRGGSAEFLEHRPYAPGDDLRRIDWLAFARTGEPVFKLFRAEEDIVVRLVLDASASLDYGTPTKLLTAKRLAASIGYMALAQSERTQVVAANAGDFRMTEPTRGRASLPALLRALDGVDARGGTDLAHTIDTVVQRSARPGLLVVLSDFLDPGPFDLAISRAASAGHDVALVQVLAQDELEPNFEGDLAFEDAETAELVEVTVDARAVEAYLARLNGLLATVRALAKRCRGIYVRTSNVEPAISAVRRFVARGVD</sequence>
<dbReference type="Pfam" id="PF01882">
    <property type="entry name" value="DUF58"/>
    <property type="match status" value="1"/>
</dbReference>
<dbReference type="SUPFAM" id="SSF53300">
    <property type="entry name" value="vWA-like"/>
    <property type="match status" value="1"/>
</dbReference>
<dbReference type="Proteomes" id="UP001379533">
    <property type="component" value="Chromosome"/>
</dbReference>
<protein>
    <submittedName>
        <fullName evidence="2">DUF58 domain-containing protein</fullName>
    </submittedName>
</protein>
<dbReference type="PANTHER" id="PTHR33608:SF7">
    <property type="entry name" value="DUF58 DOMAIN-CONTAINING PROTEIN"/>
    <property type="match status" value="1"/>
</dbReference>
<keyword evidence="3" id="KW-1185">Reference proteome</keyword>
<proteinExistence type="predicted"/>
<feature type="domain" description="DUF58" evidence="1">
    <location>
        <begin position="44"/>
        <end position="242"/>
    </location>
</feature>
<evidence type="ECO:0000259" key="1">
    <source>
        <dbReference type="Pfam" id="PF01882"/>
    </source>
</evidence>
<dbReference type="PANTHER" id="PTHR33608">
    <property type="entry name" value="BLL2464 PROTEIN"/>
    <property type="match status" value="1"/>
</dbReference>
<evidence type="ECO:0000313" key="2">
    <source>
        <dbReference type="EMBL" id="WXB00065.1"/>
    </source>
</evidence>
<dbReference type="RefSeq" id="WP_394850705.1">
    <property type="nucleotide sequence ID" value="NZ_CP089982.1"/>
</dbReference>
<dbReference type="InterPro" id="IPR036465">
    <property type="entry name" value="vWFA_dom_sf"/>
</dbReference>
<name>A0ABZ2KNG1_9BACT</name>
<dbReference type="Gene3D" id="3.40.50.410">
    <property type="entry name" value="von Willebrand factor, type A domain"/>
    <property type="match status" value="1"/>
</dbReference>
<dbReference type="InterPro" id="IPR002881">
    <property type="entry name" value="DUF58"/>
</dbReference>
<accession>A0ABZ2KNG1</accession>
<dbReference type="EMBL" id="CP089982">
    <property type="protein sequence ID" value="WXB00065.1"/>
    <property type="molecule type" value="Genomic_DNA"/>
</dbReference>
<reference evidence="2 3" key="1">
    <citation type="submission" date="2021-12" db="EMBL/GenBank/DDBJ databases">
        <title>Discovery of the Pendulisporaceae a myxobacterial family with distinct sporulation behavior and unique specialized metabolism.</title>
        <authorList>
            <person name="Garcia R."/>
            <person name="Popoff A."/>
            <person name="Bader C.D."/>
            <person name="Loehr J."/>
            <person name="Walesch S."/>
            <person name="Walt C."/>
            <person name="Boldt J."/>
            <person name="Bunk B."/>
            <person name="Haeckl F.J.F.P.J."/>
            <person name="Gunesch A.P."/>
            <person name="Birkelbach J."/>
            <person name="Nuebel U."/>
            <person name="Pietschmann T."/>
            <person name="Bach T."/>
            <person name="Mueller R."/>
        </authorList>
    </citation>
    <scope>NUCLEOTIDE SEQUENCE [LARGE SCALE GENOMIC DNA]</scope>
    <source>
        <strain evidence="2 3">MSr12523</strain>
    </source>
</reference>
<evidence type="ECO:0000313" key="3">
    <source>
        <dbReference type="Proteomes" id="UP001379533"/>
    </source>
</evidence>
<gene>
    <name evidence="2" type="ORF">LZC95_25015</name>
</gene>
<organism evidence="2 3">
    <name type="scientific">Pendulispora brunnea</name>
    <dbReference type="NCBI Taxonomy" id="2905690"/>
    <lineage>
        <taxon>Bacteria</taxon>
        <taxon>Pseudomonadati</taxon>
        <taxon>Myxococcota</taxon>
        <taxon>Myxococcia</taxon>
        <taxon>Myxococcales</taxon>
        <taxon>Sorangiineae</taxon>
        <taxon>Pendulisporaceae</taxon>
        <taxon>Pendulispora</taxon>
    </lineage>
</organism>